<name>A0ABS3WZZ1_9ACTN</name>
<dbReference type="SUPFAM" id="SSF46894">
    <property type="entry name" value="C-terminal effector domain of the bipartite response regulators"/>
    <property type="match status" value="1"/>
</dbReference>
<dbReference type="PROSITE" id="PS00622">
    <property type="entry name" value="HTH_LUXR_1"/>
    <property type="match status" value="1"/>
</dbReference>
<dbReference type="PROSITE" id="PS50110">
    <property type="entry name" value="RESPONSE_REGULATORY"/>
    <property type="match status" value="1"/>
</dbReference>
<accession>A0ABS3WZZ1</accession>
<evidence type="ECO:0000313" key="7">
    <source>
        <dbReference type="EMBL" id="MBO8188628.1"/>
    </source>
</evidence>
<keyword evidence="8" id="KW-1185">Reference proteome</keyword>
<dbReference type="InterPro" id="IPR000792">
    <property type="entry name" value="Tscrpt_reg_LuxR_C"/>
</dbReference>
<sequence length="216" mass="23555">MSARILMCCDKLIMCEGMRALLEQHDMQVTGETSVQRAVALAAEDPPEVIVVVSPVLTVDDRNELTALARLSKVLMLAKAENMHRAFEALRVGVRAVISVESSVEELIHVIRTLVEVDAIVVPVAARKSVEMMARSCCLPPAANTLTGRENEVLLLLAQGMANDEIAEKLSVSSATIRSHVHNVLHKLSVRSRAQAVAVAYETGLINTIEQKVTRR</sequence>
<dbReference type="RefSeq" id="WP_209267397.1">
    <property type="nucleotide sequence ID" value="NZ_JAFFZN010000025.1"/>
</dbReference>
<dbReference type="PANTHER" id="PTHR43214:SF24">
    <property type="entry name" value="TRANSCRIPTIONAL REGULATORY PROTEIN NARL-RELATED"/>
    <property type="match status" value="1"/>
</dbReference>
<dbReference type="EMBL" id="JAFFZN010000025">
    <property type="protein sequence ID" value="MBO8188628.1"/>
    <property type="molecule type" value="Genomic_DNA"/>
</dbReference>
<keyword evidence="3" id="KW-0804">Transcription</keyword>
<comment type="caution">
    <text evidence="4">Lacks conserved residue(s) required for the propagation of feature annotation.</text>
</comment>
<dbReference type="SUPFAM" id="SSF52172">
    <property type="entry name" value="CheY-like"/>
    <property type="match status" value="1"/>
</dbReference>
<feature type="domain" description="Response regulatory" evidence="6">
    <location>
        <begin position="4"/>
        <end position="115"/>
    </location>
</feature>
<dbReference type="CDD" id="cd06170">
    <property type="entry name" value="LuxR_C_like"/>
    <property type="match status" value="1"/>
</dbReference>
<dbReference type="InterPro" id="IPR016032">
    <property type="entry name" value="Sig_transdc_resp-reg_C-effctor"/>
</dbReference>
<dbReference type="PROSITE" id="PS50043">
    <property type="entry name" value="HTH_LUXR_2"/>
    <property type="match status" value="1"/>
</dbReference>
<evidence type="ECO:0000256" key="3">
    <source>
        <dbReference type="ARBA" id="ARBA00023163"/>
    </source>
</evidence>
<evidence type="ECO:0000256" key="2">
    <source>
        <dbReference type="ARBA" id="ARBA00023125"/>
    </source>
</evidence>
<evidence type="ECO:0000313" key="8">
    <source>
        <dbReference type="Proteomes" id="UP001518976"/>
    </source>
</evidence>
<gene>
    <name evidence="7" type="ORF">JW592_24605</name>
</gene>
<evidence type="ECO:0000256" key="1">
    <source>
        <dbReference type="ARBA" id="ARBA00023015"/>
    </source>
</evidence>
<dbReference type="Proteomes" id="UP001518976">
    <property type="component" value="Unassembled WGS sequence"/>
</dbReference>
<dbReference type="InterPro" id="IPR036388">
    <property type="entry name" value="WH-like_DNA-bd_sf"/>
</dbReference>
<dbReference type="InterPro" id="IPR011006">
    <property type="entry name" value="CheY-like_superfamily"/>
</dbReference>
<dbReference type="InterPro" id="IPR001789">
    <property type="entry name" value="Sig_transdc_resp-reg_receiver"/>
</dbReference>
<dbReference type="Pfam" id="PF00196">
    <property type="entry name" value="GerE"/>
    <property type="match status" value="1"/>
</dbReference>
<evidence type="ECO:0000256" key="4">
    <source>
        <dbReference type="PROSITE-ProRule" id="PRU00169"/>
    </source>
</evidence>
<dbReference type="PRINTS" id="PR00038">
    <property type="entry name" value="HTHLUXR"/>
</dbReference>
<comment type="caution">
    <text evidence="7">The sequence shown here is derived from an EMBL/GenBank/DDBJ whole genome shotgun (WGS) entry which is preliminary data.</text>
</comment>
<protein>
    <submittedName>
        <fullName evidence="7">Response regulator transcription factor</fullName>
    </submittedName>
</protein>
<evidence type="ECO:0000259" key="6">
    <source>
        <dbReference type="PROSITE" id="PS50110"/>
    </source>
</evidence>
<keyword evidence="2" id="KW-0238">DNA-binding</keyword>
<dbReference type="PANTHER" id="PTHR43214">
    <property type="entry name" value="TWO-COMPONENT RESPONSE REGULATOR"/>
    <property type="match status" value="1"/>
</dbReference>
<organism evidence="7 8">
    <name type="scientific">Streptomyces spirodelae</name>
    <dbReference type="NCBI Taxonomy" id="2812904"/>
    <lineage>
        <taxon>Bacteria</taxon>
        <taxon>Bacillati</taxon>
        <taxon>Actinomycetota</taxon>
        <taxon>Actinomycetes</taxon>
        <taxon>Kitasatosporales</taxon>
        <taxon>Streptomycetaceae</taxon>
        <taxon>Streptomyces</taxon>
    </lineage>
</organism>
<dbReference type="Gene3D" id="3.40.50.2300">
    <property type="match status" value="1"/>
</dbReference>
<dbReference type="InterPro" id="IPR039420">
    <property type="entry name" value="WalR-like"/>
</dbReference>
<proteinExistence type="predicted"/>
<reference evidence="7 8" key="1">
    <citation type="submission" date="2021-02" db="EMBL/GenBank/DDBJ databases">
        <title>Streptomyces spirodelae sp. nov., isolated from duckweed.</title>
        <authorList>
            <person name="Saimee Y."/>
            <person name="Duangmal K."/>
        </authorList>
    </citation>
    <scope>NUCLEOTIDE SEQUENCE [LARGE SCALE GENOMIC DNA]</scope>
    <source>
        <strain evidence="7 8">DW4-2</strain>
    </source>
</reference>
<evidence type="ECO:0000259" key="5">
    <source>
        <dbReference type="PROSITE" id="PS50043"/>
    </source>
</evidence>
<keyword evidence="1" id="KW-0805">Transcription regulation</keyword>
<feature type="domain" description="HTH luxR-type" evidence="5">
    <location>
        <begin position="139"/>
        <end position="204"/>
    </location>
</feature>
<dbReference type="Gene3D" id="1.10.10.10">
    <property type="entry name" value="Winged helix-like DNA-binding domain superfamily/Winged helix DNA-binding domain"/>
    <property type="match status" value="1"/>
</dbReference>
<dbReference type="SMART" id="SM00421">
    <property type="entry name" value="HTH_LUXR"/>
    <property type="match status" value="1"/>
</dbReference>